<organism evidence="9">
    <name type="scientific">Caldiarchaeum subterraneum</name>
    <dbReference type="NCBI Taxonomy" id="311458"/>
    <lineage>
        <taxon>Archaea</taxon>
        <taxon>Nitrososphaerota</taxon>
        <taxon>Candidatus Caldarchaeales</taxon>
        <taxon>Candidatus Caldarchaeaceae</taxon>
        <taxon>Candidatus Caldarchaeum</taxon>
    </lineage>
</organism>
<dbReference type="GO" id="GO:0005886">
    <property type="term" value="C:plasma membrane"/>
    <property type="evidence" value="ECO:0007669"/>
    <property type="project" value="UniProtKB-SubCell"/>
</dbReference>
<dbReference type="PROSITE" id="PS50850">
    <property type="entry name" value="MFS"/>
    <property type="match status" value="1"/>
</dbReference>
<evidence type="ECO:0000256" key="5">
    <source>
        <dbReference type="ARBA" id="ARBA00022989"/>
    </source>
</evidence>
<gene>
    <name evidence="9" type="ORF">ENM31_03510</name>
</gene>
<dbReference type="PANTHER" id="PTHR23517">
    <property type="entry name" value="RESISTANCE PROTEIN MDTM, PUTATIVE-RELATED-RELATED"/>
    <property type="match status" value="1"/>
</dbReference>
<feature type="transmembrane region" description="Helical" evidence="7">
    <location>
        <begin position="99"/>
        <end position="117"/>
    </location>
</feature>
<evidence type="ECO:0000259" key="8">
    <source>
        <dbReference type="PROSITE" id="PS50850"/>
    </source>
</evidence>
<evidence type="ECO:0000256" key="7">
    <source>
        <dbReference type="SAM" id="Phobius"/>
    </source>
</evidence>
<dbReference type="InterPro" id="IPR020846">
    <property type="entry name" value="MFS_dom"/>
</dbReference>
<dbReference type="InterPro" id="IPR036259">
    <property type="entry name" value="MFS_trans_sf"/>
</dbReference>
<evidence type="ECO:0000256" key="3">
    <source>
        <dbReference type="ARBA" id="ARBA00022475"/>
    </source>
</evidence>
<dbReference type="Gene3D" id="1.20.1250.20">
    <property type="entry name" value="MFS general substrate transporter like domains"/>
    <property type="match status" value="1"/>
</dbReference>
<feature type="transmembrane region" description="Helical" evidence="7">
    <location>
        <begin position="27"/>
        <end position="54"/>
    </location>
</feature>
<comment type="subcellular location">
    <subcellularLocation>
        <location evidence="1">Cell membrane</location>
        <topology evidence="1">Multi-pass membrane protein</topology>
    </subcellularLocation>
</comment>
<keyword evidence="4 7" id="KW-0812">Transmembrane</keyword>
<evidence type="ECO:0000256" key="1">
    <source>
        <dbReference type="ARBA" id="ARBA00004651"/>
    </source>
</evidence>
<dbReference type="EMBL" id="DRXH01000120">
    <property type="protein sequence ID" value="HHM44349.1"/>
    <property type="molecule type" value="Genomic_DNA"/>
</dbReference>
<feature type="transmembrane region" description="Helical" evidence="7">
    <location>
        <begin position="160"/>
        <end position="178"/>
    </location>
</feature>
<dbReference type="PANTHER" id="PTHR23517:SF2">
    <property type="entry name" value="MULTIDRUG RESISTANCE PROTEIN MDTH"/>
    <property type="match status" value="1"/>
</dbReference>
<dbReference type="InterPro" id="IPR050171">
    <property type="entry name" value="MFS_Transporters"/>
</dbReference>
<feature type="transmembrane region" description="Helical" evidence="7">
    <location>
        <begin position="352"/>
        <end position="370"/>
    </location>
</feature>
<proteinExistence type="predicted"/>
<feature type="transmembrane region" description="Helical" evidence="7">
    <location>
        <begin position="129"/>
        <end position="154"/>
    </location>
</feature>
<evidence type="ECO:0000256" key="6">
    <source>
        <dbReference type="ARBA" id="ARBA00023136"/>
    </source>
</evidence>
<feature type="transmembrane region" description="Helical" evidence="7">
    <location>
        <begin position="233"/>
        <end position="252"/>
    </location>
</feature>
<evidence type="ECO:0000256" key="2">
    <source>
        <dbReference type="ARBA" id="ARBA00022448"/>
    </source>
</evidence>
<name>A0A7J3VTI7_CALS0</name>
<keyword evidence="2" id="KW-0813">Transport</keyword>
<accession>A0A7J3VTI7</accession>
<dbReference type="SUPFAM" id="SSF103473">
    <property type="entry name" value="MFS general substrate transporter"/>
    <property type="match status" value="1"/>
</dbReference>
<evidence type="ECO:0000256" key="4">
    <source>
        <dbReference type="ARBA" id="ARBA00022692"/>
    </source>
</evidence>
<feature type="transmembrane region" description="Helical" evidence="7">
    <location>
        <begin position="66"/>
        <end position="87"/>
    </location>
</feature>
<feature type="transmembrane region" description="Helical" evidence="7">
    <location>
        <begin position="322"/>
        <end position="346"/>
    </location>
</feature>
<dbReference type="GO" id="GO:0022857">
    <property type="term" value="F:transmembrane transporter activity"/>
    <property type="evidence" value="ECO:0007669"/>
    <property type="project" value="InterPro"/>
</dbReference>
<feature type="transmembrane region" description="Helical" evidence="7">
    <location>
        <begin position="264"/>
        <end position="282"/>
    </location>
</feature>
<protein>
    <submittedName>
        <fullName evidence="9">MFS transporter</fullName>
    </submittedName>
</protein>
<feature type="transmembrane region" description="Helical" evidence="7">
    <location>
        <begin position="198"/>
        <end position="221"/>
    </location>
</feature>
<reference evidence="9" key="1">
    <citation type="journal article" date="2020" name="mSystems">
        <title>Genome- and Community-Level Interaction Insights into Carbon Utilization and Element Cycling Functions of Hydrothermarchaeota in Hydrothermal Sediment.</title>
        <authorList>
            <person name="Zhou Z."/>
            <person name="Liu Y."/>
            <person name="Xu W."/>
            <person name="Pan J."/>
            <person name="Luo Z.H."/>
            <person name="Li M."/>
        </authorList>
    </citation>
    <scope>NUCLEOTIDE SEQUENCE [LARGE SCALE GENOMIC DNA]</scope>
    <source>
        <strain evidence="9">SpSt-1074</strain>
    </source>
</reference>
<sequence length="386" mass="40591">MNKKVLVYLSLLSVLLAGHMIIPLIGLYAAVVLGAAPFVIGFIYGVATITAFAYRLPSAWLTSKIGVRRTMVVGMFSTTLACVVYGLSTSPIQMVVGSFLRGLGSAFFFPTALSTVYEEAGGDGRDAKNLGYMLTAPAMGMTLGPVVGAAVLSVSNHQTTFFTAAAISSAGLVGMLSVRDYEQTKASIKPASVLERRFVFLLASRFFINYITGTVAAFVPLMANMVLGYAEPVVMLLFTAGAVANLSSRIVMGAFSSRLGAHNYLLMGSLTLSMSALILSLLNEGLTWVGMVAYGMGMGVFVLGSVYMTGRLLPPEARTMGFAMLTLAIDVGSSAGNFFSGMVLTLAGFREVFLVAALSGFTGAAVDLISRRWPLPSERQGPASSA</sequence>
<feature type="transmembrane region" description="Helical" evidence="7">
    <location>
        <begin position="288"/>
        <end position="310"/>
    </location>
</feature>
<dbReference type="InterPro" id="IPR011701">
    <property type="entry name" value="MFS"/>
</dbReference>
<keyword evidence="6 7" id="KW-0472">Membrane</keyword>
<comment type="caution">
    <text evidence="9">The sequence shown here is derived from an EMBL/GenBank/DDBJ whole genome shotgun (WGS) entry which is preliminary data.</text>
</comment>
<evidence type="ECO:0000313" key="9">
    <source>
        <dbReference type="EMBL" id="HHM44349.1"/>
    </source>
</evidence>
<dbReference type="AlphaFoldDB" id="A0A7J3VTI7"/>
<keyword evidence="5 7" id="KW-1133">Transmembrane helix</keyword>
<keyword evidence="3" id="KW-1003">Cell membrane</keyword>
<feature type="domain" description="Major facilitator superfamily (MFS) profile" evidence="8">
    <location>
        <begin position="1"/>
        <end position="375"/>
    </location>
</feature>
<dbReference type="Pfam" id="PF07690">
    <property type="entry name" value="MFS_1"/>
    <property type="match status" value="1"/>
</dbReference>